<accession>A0A091LK10</accession>
<proteinExistence type="predicted"/>
<dbReference type="PANTHER" id="PTHR35347:SF1">
    <property type="entry name" value="COILED-COIL DOMAIN-CONTAINING PROTEIN 175"/>
    <property type="match status" value="1"/>
</dbReference>
<evidence type="ECO:0000313" key="1">
    <source>
        <dbReference type="EMBL" id="KFP43151.1"/>
    </source>
</evidence>
<feature type="non-terminal residue" evidence="1">
    <location>
        <position position="1"/>
    </location>
</feature>
<evidence type="ECO:0000313" key="2">
    <source>
        <dbReference type="Proteomes" id="UP000053330"/>
    </source>
</evidence>
<dbReference type="AlphaFoldDB" id="A0A091LK10"/>
<dbReference type="InterPro" id="IPR038834">
    <property type="entry name" value="CCDC175"/>
</dbReference>
<organism evidence="1 2">
    <name type="scientific">Chlamydotis macqueenii</name>
    <name type="common">Macqueen's bustard</name>
    <dbReference type="NCBI Taxonomy" id="187382"/>
    <lineage>
        <taxon>Eukaryota</taxon>
        <taxon>Metazoa</taxon>
        <taxon>Chordata</taxon>
        <taxon>Craniata</taxon>
        <taxon>Vertebrata</taxon>
        <taxon>Euteleostomi</taxon>
        <taxon>Archelosauria</taxon>
        <taxon>Archosauria</taxon>
        <taxon>Dinosauria</taxon>
        <taxon>Saurischia</taxon>
        <taxon>Theropoda</taxon>
        <taxon>Coelurosauria</taxon>
        <taxon>Aves</taxon>
        <taxon>Neognathae</taxon>
        <taxon>Neoaves</taxon>
        <taxon>Otidimorphae</taxon>
        <taxon>Otidiformes</taxon>
        <taxon>Otididae</taxon>
        <taxon>Chlamydotis</taxon>
    </lineage>
</organism>
<keyword evidence="2" id="KW-1185">Reference proteome</keyword>
<gene>
    <name evidence="1" type="ORF">N324_11758</name>
</gene>
<feature type="non-terminal residue" evidence="1">
    <location>
        <position position="116"/>
    </location>
</feature>
<protein>
    <submittedName>
        <fullName evidence="1">Uncharacterized protein</fullName>
    </submittedName>
</protein>
<sequence>KNSNLRFTMQSFPGEVVAEVAALLAARESSAAKIHHLQSALKSIADEIEALDEKQNLRERQNAALWNKNTCRYSIHKKVDLLNERVAMKVNRNVLLIETCDKTRDAEREIIRVRAA</sequence>
<reference evidence="1 2" key="1">
    <citation type="submission" date="2014-04" db="EMBL/GenBank/DDBJ databases">
        <title>Genome evolution of avian class.</title>
        <authorList>
            <person name="Zhang G."/>
            <person name="Li C."/>
        </authorList>
    </citation>
    <scope>NUCLEOTIDE SEQUENCE [LARGE SCALE GENOMIC DNA]</scope>
    <source>
        <strain evidence="1">BGI_N324</strain>
    </source>
</reference>
<dbReference type="Proteomes" id="UP000053330">
    <property type="component" value="Unassembled WGS sequence"/>
</dbReference>
<dbReference type="EMBL" id="KK755541">
    <property type="protein sequence ID" value="KFP43151.1"/>
    <property type="molecule type" value="Genomic_DNA"/>
</dbReference>
<name>A0A091LK10_9AVES</name>
<dbReference type="PANTHER" id="PTHR35347">
    <property type="entry name" value="COILED-COIL DOMAIN-CONTAINING PROTEIN 175"/>
    <property type="match status" value="1"/>
</dbReference>